<keyword evidence="1" id="KW-0472">Membrane</keyword>
<organism evidence="2 3">
    <name type="scientific">Thiospirillum jenense</name>
    <dbReference type="NCBI Taxonomy" id="1653858"/>
    <lineage>
        <taxon>Bacteria</taxon>
        <taxon>Pseudomonadati</taxon>
        <taxon>Pseudomonadota</taxon>
        <taxon>Gammaproteobacteria</taxon>
        <taxon>Chromatiales</taxon>
        <taxon>Chromatiaceae</taxon>
        <taxon>Thiospirillum</taxon>
    </lineage>
</organism>
<keyword evidence="3" id="KW-1185">Reference proteome</keyword>
<reference evidence="2 3" key="1">
    <citation type="journal article" date="2020" name="Arch. Microbiol.">
        <title>The genome sequence of the giant phototrophic gammaproteobacterium Thiospirillum jenense gives insight into its physiological properties and phylogenetic relationships.</title>
        <authorList>
            <person name="Imhoff J.F."/>
            <person name="Meyer T.E."/>
            <person name="Kyndt J.A."/>
        </authorList>
    </citation>
    <scope>NUCLEOTIDE SEQUENCE [LARGE SCALE GENOMIC DNA]</scope>
    <source>
        <strain evidence="2 3">DSM 216</strain>
    </source>
</reference>
<feature type="transmembrane region" description="Helical" evidence="1">
    <location>
        <begin position="133"/>
        <end position="150"/>
    </location>
</feature>
<evidence type="ECO:0000313" key="2">
    <source>
        <dbReference type="EMBL" id="MBB1126550.1"/>
    </source>
</evidence>
<evidence type="ECO:0000313" key="3">
    <source>
        <dbReference type="Proteomes" id="UP000548632"/>
    </source>
</evidence>
<evidence type="ECO:0000256" key="1">
    <source>
        <dbReference type="SAM" id="Phobius"/>
    </source>
</evidence>
<feature type="transmembrane region" description="Helical" evidence="1">
    <location>
        <begin position="12"/>
        <end position="32"/>
    </location>
</feature>
<feature type="transmembrane region" description="Helical" evidence="1">
    <location>
        <begin position="109"/>
        <end position="127"/>
    </location>
</feature>
<feature type="transmembrane region" description="Helical" evidence="1">
    <location>
        <begin position="38"/>
        <end position="57"/>
    </location>
</feature>
<name>A0A839HEL1_9GAMM</name>
<accession>A0A839HEL1</accession>
<protein>
    <submittedName>
        <fullName evidence="2">Uncharacterized protein</fullName>
    </submittedName>
</protein>
<keyword evidence="1" id="KW-1133">Transmembrane helix</keyword>
<proteinExistence type="predicted"/>
<sequence>MFSYRILNFVKFFIGILIFEGATVLLTYTALQTQNTDLWPLFAAVGASIGFLVTLWFESISGGTREYAMAQMQQRHAREREKIRLDAARDKARLEVKQTKTKSSSGGKLKTGIAVGGIVGIGVAMVLAQFVTVGLLMLSSVGGAALGYTVRMRQEKRQQLRYETANDRVLVAQESPRVLFKRRDADSIKNLPPS</sequence>
<dbReference type="EMBL" id="JABVCQ010000021">
    <property type="protein sequence ID" value="MBB1126550.1"/>
    <property type="molecule type" value="Genomic_DNA"/>
</dbReference>
<dbReference type="Proteomes" id="UP000548632">
    <property type="component" value="Unassembled WGS sequence"/>
</dbReference>
<keyword evidence="1" id="KW-0812">Transmembrane</keyword>
<comment type="caution">
    <text evidence="2">The sequence shown here is derived from an EMBL/GenBank/DDBJ whole genome shotgun (WGS) entry which is preliminary data.</text>
</comment>
<gene>
    <name evidence="2" type="ORF">HUK38_09945</name>
</gene>
<dbReference type="RefSeq" id="WP_182584180.1">
    <property type="nucleotide sequence ID" value="NZ_JABVCQ010000021.1"/>
</dbReference>
<dbReference type="AlphaFoldDB" id="A0A839HEL1"/>